<comment type="caution">
    <text evidence="1">The sequence shown here is derived from an EMBL/GenBank/DDBJ whole genome shotgun (WGS) entry which is preliminary data.</text>
</comment>
<dbReference type="EMBL" id="QWIU01000002">
    <property type="protein sequence ID" value="RNA63519.1"/>
    <property type="molecule type" value="Genomic_DNA"/>
</dbReference>
<accession>A0A3M7TLR3</accession>
<dbReference type="OrthoDB" id="1272613at2"/>
<evidence type="ECO:0000313" key="1">
    <source>
        <dbReference type="EMBL" id="RNA63519.1"/>
    </source>
</evidence>
<gene>
    <name evidence="1" type="ORF">D1631_17175</name>
</gene>
<organism evidence="1 2">
    <name type="scientific">Chryseobacterium nematophagum</name>
    <dbReference type="NCBI Taxonomy" id="2305228"/>
    <lineage>
        <taxon>Bacteria</taxon>
        <taxon>Pseudomonadati</taxon>
        <taxon>Bacteroidota</taxon>
        <taxon>Flavobacteriia</taxon>
        <taxon>Flavobacteriales</taxon>
        <taxon>Weeksellaceae</taxon>
        <taxon>Chryseobacterium group</taxon>
        <taxon>Chryseobacterium</taxon>
    </lineage>
</organism>
<evidence type="ECO:0000313" key="2">
    <source>
        <dbReference type="Proteomes" id="UP000278775"/>
    </source>
</evidence>
<reference evidence="1 2" key="1">
    <citation type="submission" date="2018-08" db="EMBL/GenBank/DDBJ databases">
        <title>Chryseobacterium nematophagum: a novel matrix digesting pathogen of nematodes.</title>
        <authorList>
            <person name="Page A."/>
            <person name="Roberts M."/>
            <person name="Felix M.-A."/>
            <person name="Weir W."/>
        </authorList>
    </citation>
    <scope>NUCLEOTIDE SEQUENCE [LARGE SCALE GENOMIC DNA]</scope>
    <source>
        <strain evidence="1 2">JUb129</strain>
    </source>
</reference>
<sequence length="425" mass="48595">MLNLTSNQLTNSELPVITDNYTVLHFDEYPILFTGTNKYGNKIIGSFCDEDDETNTLIYFTIIVSDKDFSNFYKKKISYRELILNSNEIFILEKNYNNKILKSYFVPISDIPLDYIPLESSFIPDKYIVSESLSYSFSLKGKLADLHKALVDDINSINSKIYNYLNESLQTLNIFGITSKIFSQPSNTGSYRLNFDIDFIPNPQLNFFEVDKDKVTEFINQYLNYISQTLPHEKEDFLNNHTEESEDFSIIQNSFKEIFHSSHQEPVSTVSDILIDSINNVAEKLSDVSEFMKSNDSFNSIEVGIINQGQFLSNGTIDSNYKSIVDSKLLSTDTTDEEIKVVSDETPQNYRILVFRINSETGKGGARLYPDSSEKHHKIALTVHTNKKDLANSIFTESLYEDKVVDVMGIATSIDGVYKKIECYL</sequence>
<protein>
    <submittedName>
        <fullName evidence="1">Uncharacterized protein</fullName>
    </submittedName>
</protein>
<proteinExistence type="predicted"/>
<dbReference type="AlphaFoldDB" id="A0A3M7TLR3"/>
<dbReference type="RefSeq" id="WP_122637466.1">
    <property type="nucleotide sequence ID" value="NZ_QWIU01000002.1"/>
</dbReference>
<dbReference type="Proteomes" id="UP000278775">
    <property type="component" value="Unassembled WGS sequence"/>
</dbReference>
<name>A0A3M7TLR3_9FLAO</name>